<evidence type="ECO:0000313" key="2">
    <source>
        <dbReference type="Proteomes" id="UP000185812"/>
    </source>
</evidence>
<evidence type="ECO:0000313" key="1">
    <source>
        <dbReference type="EMBL" id="SHK67144.1"/>
    </source>
</evidence>
<gene>
    <name evidence="1" type="ORF">SAMN04488087_1655</name>
</gene>
<protein>
    <submittedName>
        <fullName evidence="1">Uncharacterized protein</fullName>
    </submittedName>
</protein>
<name>A0A1M6UD52_9BACT</name>
<reference evidence="2" key="1">
    <citation type="submission" date="2016-11" db="EMBL/GenBank/DDBJ databases">
        <authorList>
            <person name="Varghese N."/>
            <person name="Submissions S."/>
        </authorList>
    </citation>
    <scope>NUCLEOTIDE SEQUENCE [LARGE SCALE GENOMIC DNA]</scope>
    <source>
        <strain evidence="2">DSM 22212</strain>
    </source>
</reference>
<accession>A0A1M6UD52</accession>
<dbReference type="Proteomes" id="UP000185812">
    <property type="component" value="Unassembled WGS sequence"/>
</dbReference>
<organism evidence="1 2">
    <name type="scientific">Rhodothermus profundi</name>
    <dbReference type="NCBI Taxonomy" id="633813"/>
    <lineage>
        <taxon>Bacteria</taxon>
        <taxon>Pseudomonadati</taxon>
        <taxon>Rhodothermota</taxon>
        <taxon>Rhodothermia</taxon>
        <taxon>Rhodothermales</taxon>
        <taxon>Rhodothermaceae</taxon>
        <taxon>Rhodothermus</taxon>
    </lineage>
</organism>
<dbReference type="AlphaFoldDB" id="A0A1M6UD52"/>
<proteinExistence type="predicted"/>
<dbReference type="OrthoDB" id="9911863at2"/>
<keyword evidence="2" id="KW-1185">Reference proteome</keyword>
<dbReference type="EMBL" id="FRAU01000005">
    <property type="protein sequence ID" value="SHK67144.1"/>
    <property type="molecule type" value="Genomic_DNA"/>
</dbReference>
<dbReference type="STRING" id="633813.SAMN04488087_1655"/>
<sequence length="81" mass="9585">MKSLMKSEYEEVIDRARRNGLLTEAARLIMWGRIVEAFAMGKLTYSEMKELEQKLEIDRQRYLRDLDVAIIGEPEEDEEYA</sequence>